<dbReference type="InterPro" id="IPR011051">
    <property type="entry name" value="RmlC_Cupin_sf"/>
</dbReference>
<dbReference type="InterPro" id="IPR014500">
    <property type="entry name" value="UCP019307_cupin"/>
</dbReference>
<organism evidence="2 3">
    <name type="scientific">Paenibacillus nasutitermitis</name>
    <dbReference type="NCBI Taxonomy" id="1652958"/>
    <lineage>
        <taxon>Bacteria</taxon>
        <taxon>Bacillati</taxon>
        <taxon>Bacillota</taxon>
        <taxon>Bacilli</taxon>
        <taxon>Bacillales</taxon>
        <taxon>Paenibacillaceae</taxon>
        <taxon>Paenibacillus</taxon>
    </lineage>
</organism>
<dbReference type="PANTHER" id="PTHR36448">
    <property type="entry name" value="BLR7373 PROTEIN"/>
    <property type="match status" value="1"/>
</dbReference>
<evidence type="ECO:0000313" key="3">
    <source>
        <dbReference type="Proteomes" id="UP000612456"/>
    </source>
</evidence>
<dbReference type="Proteomes" id="UP000612456">
    <property type="component" value="Unassembled WGS sequence"/>
</dbReference>
<dbReference type="PANTHER" id="PTHR36448:SF2">
    <property type="entry name" value="CUPIN TYPE-1 DOMAIN-CONTAINING PROTEIN"/>
    <property type="match status" value="1"/>
</dbReference>
<reference evidence="2" key="1">
    <citation type="journal article" date="2014" name="Int. J. Syst. Evol. Microbiol.">
        <title>Complete genome sequence of Corynebacterium casei LMG S-19264T (=DSM 44701T), isolated from a smear-ripened cheese.</title>
        <authorList>
            <consortium name="US DOE Joint Genome Institute (JGI-PGF)"/>
            <person name="Walter F."/>
            <person name="Albersmeier A."/>
            <person name="Kalinowski J."/>
            <person name="Ruckert C."/>
        </authorList>
    </citation>
    <scope>NUCLEOTIDE SEQUENCE</scope>
    <source>
        <strain evidence="2">CGMCC 1.15178</strain>
    </source>
</reference>
<dbReference type="InterPro" id="IPR047121">
    <property type="entry name" value="YjiB-like"/>
</dbReference>
<protein>
    <recommendedName>
        <fullName evidence="1">Cupin type-2 domain-containing protein</fullName>
    </recommendedName>
</protein>
<accession>A0A916ZDA3</accession>
<gene>
    <name evidence="2" type="primary">yjlB</name>
    <name evidence="2" type="ORF">GCM10010911_56020</name>
</gene>
<dbReference type="SUPFAM" id="SSF51182">
    <property type="entry name" value="RmlC-like cupins"/>
    <property type="match status" value="1"/>
</dbReference>
<dbReference type="CDD" id="cd02219">
    <property type="entry name" value="cupin_YjlB-like"/>
    <property type="match status" value="1"/>
</dbReference>
<comment type="caution">
    <text evidence="2">The sequence shown here is derived from an EMBL/GenBank/DDBJ whole genome shotgun (WGS) entry which is preliminary data.</text>
</comment>
<name>A0A916ZDA3_9BACL</name>
<dbReference type="InterPro" id="IPR014710">
    <property type="entry name" value="RmlC-like_jellyroll"/>
</dbReference>
<keyword evidence="3" id="KW-1185">Reference proteome</keyword>
<dbReference type="Pfam" id="PF07883">
    <property type="entry name" value="Cupin_2"/>
    <property type="match status" value="1"/>
</dbReference>
<proteinExistence type="predicted"/>
<sequence>MKKPPELRTFLFQDDGTIPNNRNLPVVLYPGALKGQADHTESLFNRHSWRNSWTNGVFPYHHYHSNAHEVLGVIRGSVTLQLGGEQGKQVELHAGDVVVLPAGTGHKRLGSSGDFQIVGAYPGGMDYNVRTGEAGERPQVLQEIDQVPLPDADPVFGESGPLLRLWKGLF</sequence>
<reference evidence="2" key="2">
    <citation type="submission" date="2020-09" db="EMBL/GenBank/DDBJ databases">
        <authorList>
            <person name="Sun Q."/>
            <person name="Zhou Y."/>
        </authorList>
    </citation>
    <scope>NUCLEOTIDE SEQUENCE</scope>
    <source>
        <strain evidence="2">CGMCC 1.15178</strain>
    </source>
</reference>
<dbReference type="Gene3D" id="2.60.120.10">
    <property type="entry name" value="Jelly Rolls"/>
    <property type="match status" value="1"/>
</dbReference>
<dbReference type="InterPro" id="IPR013096">
    <property type="entry name" value="Cupin_2"/>
</dbReference>
<evidence type="ECO:0000313" key="2">
    <source>
        <dbReference type="EMBL" id="GGD90160.1"/>
    </source>
</evidence>
<evidence type="ECO:0000259" key="1">
    <source>
        <dbReference type="Pfam" id="PF07883"/>
    </source>
</evidence>
<feature type="domain" description="Cupin type-2" evidence="1">
    <location>
        <begin position="57"/>
        <end position="107"/>
    </location>
</feature>
<dbReference type="AlphaFoldDB" id="A0A916ZDA3"/>
<dbReference type="RefSeq" id="WP_188997285.1">
    <property type="nucleotide sequence ID" value="NZ_BMHP01000005.1"/>
</dbReference>
<dbReference type="PIRSF" id="PIRSF019307">
    <property type="entry name" value="UCP019307"/>
    <property type="match status" value="1"/>
</dbReference>
<dbReference type="EMBL" id="BMHP01000005">
    <property type="protein sequence ID" value="GGD90160.1"/>
    <property type="molecule type" value="Genomic_DNA"/>
</dbReference>